<protein>
    <submittedName>
        <fullName evidence="1">Uncharacterized protein</fullName>
    </submittedName>
</protein>
<dbReference type="AlphaFoldDB" id="A0A7J6KMA2"/>
<gene>
    <name evidence="1" type="ORF">FOL46_002906</name>
</gene>
<evidence type="ECO:0000313" key="1">
    <source>
        <dbReference type="EMBL" id="KAF4648413.1"/>
    </source>
</evidence>
<organism evidence="1 2">
    <name type="scientific">Perkinsus olseni</name>
    <name type="common">Perkinsus atlanticus</name>
    <dbReference type="NCBI Taxonomy" id="32597"/>
    <lineage>
        <taxon>Eukaryota</taxon>
        <taxon>Sar</taxon>
        <taxon>Alveolata</taxon>
        <taxon>Perkinsozoa</taxon>
        <taxon>Perkinsea</taxon>
        <taxon>Perkinsida</taxon>
        <taxon>Perkinsidae</taxon>
        <taxon>Perkinsus</taxon>
    </lineage>
</organism>
<reference evidence="1 2" key="1">
    <citation type="submission" date="2020-04" db="EMBL/GenBank/DDBJ databases">
        <title>Perkinsus olseni comparative genomics.</title>
        <authorList>
            <person name="Bogema D.R."/>
        </authorList>
    </citation>
    <scope>NUCLEOTIDE SEQUENCE [LARGE SCALE GENOMIC DNA]</scope>
    <source>
        <strain evidence="1">ATCC PRA-31</strain>
    </source>
</reference>
<sequence length="266" mass="29868">MSNESQQIDVVLPPNQEFPLMDSFKSLETLPSDLERYHDWSKAQGQKDEAAISSVKVYFPSDLREEMAVEEESAIEWDQFAISAKKAACRILDGGDVLNKLRSIRLKDPNQVRAVWNRLVNLTTLLYPEAKKSSVKARASESLLLTIEAPRTRRKIMKRIYKDGKIPVPDLLSMIKDGLEDEVDSSKSTKRRGQAAEEANLFHVTVEAEEEEAPLGIYDASDKNQASGQSGSKRARFSSVVEGKWQVGDQQQVKIIRLGSIGEFNI</sequence>
<dbReference type="EMBL" id="JABANN010001994">
    <property type="protein sequence ID" value="KAF4648413.1"/>
    <property type="molecule type" value="Genomic_DNA"/>
</dbReference>
<comment type="caution">
    <text evidence="1">The sequence shown here is derived from an EMBL/GenBank/DDBJ whole genome shotgun (WGS) entry which is preliminary data.</text>
</comment>
<proteinExistence type="predicted"/>
<name>A0A7J6KMA2_PEROL</name>
<evidence type="ECO:0000313" key="2">
    <source>
        <dbReference type="Proteomes" id="UP000572268"/>
    </source>
</evidence>
<accession>A0A7J6KMA2</accession>
<dbReference type="Proteomes" id="UP000572268">
    <property type="component" value="Unassembled WGS sequence"/>
</dbReference>